<dbReference type="SUPFAM" id="SSF64288">
    <property type="entry name" value="Chorismate lyase-like"/>
    <property type="match status" value="1"/>
</dbReference>
<evidence type="ECO:0000313" key="6">
    <source>
        <dbReference type="Proteomes" id="UP000017984"/>
    </source>
</evidence>
<dbReference type="CDD" id="cd07377">
    <property type="entry name" value="WHTH_GntR"/>
    <property type="match status" value="1"/>
</dbReference>
<dbReference type="InterPro" id="IPR011663">
    <property type="entry name" value="UTRA"/>
</dbReference>
<dbReference type="Gene3D" id="1.10.10.10">
    <property type="entry name" value="Winged helix-like DNA-binding domain superfamily/Winged helix DNA-binding domain"/>
    <property type="match status" value="1"/>
</dbReference>
<dbReference type="PANTHER" id="PTHR44846:SF17">
    <property type="entry name" value="GNTR-FAMILY TRANSCRIPTIONAL REGULATOR"/>
    <property type="match status" value="1"/>
</dbReference>
<dbReference type="InterPro" id="IPR050679">
    <property type="entry name" value="Bact_HTH_transcr_reg"/>
</dbReference>
<dbReference type="STRING" id="1352936.M878_31290"/>
<dbReference type="PRINTS" id="PR00035">
    <property type="entry name" value="HTHGNTR"/>
</dbReference>
<organism evidence="5 6">
    <name type="scientific">Streptomyces roseochromogenus subsp. oscitans DS 12.976</name>
    <dbReference type="NCBI Taxonomy" id="1352936"/>
    <lineage>
        <taxon>Bacteria</taxon>
        <taxon>Bacillati</taxon>
        <taxon>Actinomycetota</taxon>
        <taxon>Actinomycetes</taxon>
        <taxon>Kitasatosporales</taxon>
        <taxon>Streptomycetaceae</taxon>
        <taxon>Streptomyces</taxon>
    </lineage>
</organism>
<sequence length="259" mass="28829">MTFMPDRDLPPYRQIADDLRAAIAKGKLAPGEKLKSENELKDQYGTTRVTVRKALSLLKADGLLISEQGRGVFVRPQPRVLMQTTGANFRERRSTGVSNFTAEAAAQGLRAEQRILSVERVPAPAEIAERLGTPASTPVIVRRRVFLIDDEPMQLADGYYPAELFAGSPVEEPRRIAGGVSALIEDRAGPVKQRIMRFVEDLDIRMPTPSEVDTLHIPPGVPLARVLRSTWVQDGRVVEVLDSRVPCDRHRFQYVIDVP</sequence>
<dbReference type="PROSITE" id="PS50949">
    <property type="entry name" value="HTH_GNTR"/>
    <property type="match status" value="1"/>
</dbReference>
<proteinExistence type="predicted"/>
<dbReference type="InterPro" id="IPR036390">
    <property type="entry name" value="WH_DNA-bd_sf"/>
</dbReference>
<name>V6JWB2_STRRC</name>
<protein>
    <recommendedName>
        <fullName evidence="4">HTH gntR-type domain-containing protein</fullName>
    </recommendedName>
</protein>
<keyword evidence="2" id="KW-0238">DNA-binding</keyword>
<dbReference type="PATRIC" id="fig|1352936.5.peg.6512"/>
<dbReference type="EMBL" id="AWQX01000269">
    <property type="protein sequence ID" value="EST24170.1"/>
    <property type="molecule type" value="Genomic_DNA"/>
</dbReference>
<dbReference type="InterPro" id="IPR036388">
    <property type="entry name" value="WH-like_DNA-bd_sf"/>
</dbReference>
<dbReference type="InterPro" id="IPR028978">
    <property type="entry name" value="Chorismate_lyase_/UTRA_dom_sf"/>
</dbReference>
<dbReference type="SMART" id="SM00866">
    <property type="entry name" value="UTRA"/>
    <property type="match status" value="1"/>
</dbReference>
<dbReference type="Gene3D" id="3.40.1410.10">
    <property type="entry name" value="Chorismate lyase-like"/>
    <property type="match status" value="1"/>
</dbReference>
<evidence type="ECO:0000313" key="5">
    <source>
        <dbReference type="EMBL" id="EST24170.1"/>
    </source>
</evidence>
<dbReference type="Proteomes" id="UP000017984">
    <property type="component" value="Chromosome"/>
</dbReference>
<dbReference type="SMART" id="SM00345">
    <property type="entry name" value="HTH_GNTR"/>
    <property type="match status" value="1"/>
</dbReference>
<keyword evidence="1" id="KW-0805">Transcription regulation</keyword>
<evidence type="ECO:0000256" key="3">
    <source>
        <dbReference type="ARBA" id="ARBA00023163"/>
    </source>
</evidence>
<dbReference type="HOGENOM" id="CLU_063236_8_1_11"/>
<dbReference type="GO" id="GO:0045892">
    <property type="term" value="P:negative regulation of DNA-templated transcription"/>
    <property type="evidence" value="ECO:0007669"/>
    <property type="project" value="TreeGrafter"/>
</dbReference>
<dbReference type="Pfam" id="PF07702">
    <property type="entry name" value="UTRA"/>
    <property type="match status" value="1"/>
</dbReference>
<dbReference type="AlphaFoldDB" id="V6JWB2"/>
<dbReference type="GO" id="GO:0003677">
    <property type="term" value="F:DNA binding"/>
    <property type="evidence" value="ECO:0007669"/>
    <property type="project" value="UniProtKB-KW"/>
</dbReference>
<feature type="domain" description="HTH gntR-type" evidence="4">
    <location>
        <begin position="9"/>
        <end position="77"/>
    </location>
</feature>
<evidence type="ECO:0000256" key="1">
    <source>
        <dbReference type="ARBA" id="ARBA00023015"/>
    </source>
</evidence>
<dbReference type="Pfam" id="PF00392">
    <property type="entry name" value="GntR"/>
    <property type="match status" value="1"/>
</dbReference>
<dbReference type="SUPFAM" id="SSF46785">
    <property type="entry name" value="Winged helix' DNA-binding domain"/>
    <property type="match status" value="1"/>
</dbReference>
<dbReference type="GO" id="GO:0003700">
    <property type="term" value="F:DNA-binding transcription factor activity"/>
    <property type="evidence" value="ECO:0007669"/>
    <property type="project" value="InterPro"/>
</dbReference>
<keyword evidence="3" id="KW-0804">Transcription</keyword>
<keyword evidence="6" id="KW-1185">Reference proteome</keyword>
<accession>V6JWB2</accession>
<evidence type="ECO:0000259" key="4">
    <source>
        <dbReference type="PROSITE" id="PS50949"/>
    </source>
</evidence>
<comment type="caution">
    <text evidence="5">The sequence shown here is derived from an EMBL/GenBank/DDBJ whole genome shotgun (WGS) entry which is preliminary data.</text>
</comment>
<evidence type="ECO:0000256" key="2">
    <source>
        <dbReference type="ARBA" id="ARBA00023125"/>
    </source>
</evidence>
<dbReference type="InterPro" id="IPR000524">
    <property type="entry name" value="Tscrpt_reg_HTH_GntR"/>
</dbReference>
<gene>
    <name evidence="5" type="ORF">M878_31290</name>
</gene>
<dbReference type="PANTHER" id="PTHR44846">
    <property type="entry name" value="MANNOSYL-D-GLYCERATE TRANSPORT/METABOLISM SYSTEM REPRESSOR MNGR-RELATED"/>
    <property type="match status" value="1"/>
</dbReference>
<reference evidence="5 6" key="1">
    <citation type="journal article" date="2014" name="Genome Announc.">
        <title>Draft Genome Sequence of Streptomyces roseochromogenes subsp. oscitans DS 12.976, Producer of the Aminocoumarin Antibiotic Clorobiocin.</title>
        <authorList>
            <person name="Ruckert C."/>
            <person name="Kalinowski J."/>
            <person name="Heide L."/>
            <person name="Apel A.K."/>
        </authorList>
    </citation>
    <scope>NUCLEOTIDE SEQUENCE [LARGE SCALE GENOMIC DNA]</scope>
    <source>
        <strain evidence="5 6">DS 12.976</strain>
    </source>
</reference>